<name>A0A318NZA3_9ACTN</name>
<dbReference type="GO" id="GO:0016020">
    <property type="term" value="C:membrane"/>
    <property type="evidence" value="ECO:0007669"/>
    <property type="project" value="InterPro"/>
</dbReference>
<dbReference type="InterPro" id="IPR003594">
    <property type="entry name" value="HATPase_dom"/>
</dbReference>
<protein>
    <recommendedName>
        <fullName evidence="2">histidine kinase</fullName>
        <ecNumber evidence="2">2.7.13.3</ecNumber>
    </recommendedName>
</protein>
<dbReference type="CDD" id="cd16917">
    <property type="entry name" value="HATPase_UhpB-NarQ-NarX-like"/>
    <property type="match status" value="1"/>
</dbReference>
<evidence type="ECO:0000256" key="9">
    <source>
        <dbReference type="SAM" id="Phobius"/>
    </source>
</evidence>
<evidence type="ECO:0000256" key="1">
    <source>
        <dbReference type="ARBA" id="ARBA00000085"/>
    </source>
</evidence>
<keyword evidence="5" id="KW-0547">Nucleotide-binding</keyword>
<comment type="catalytic activity">
    <reaction evidence="1">
        <text>ATP + protein L-histidine = ADP + protein N-phospho-L-histidine.</text>
        <dbReference type="EC" id="2.7.13.3"/>
    </reaction>
</comment>
<accession>A0A318NZA3</accession>
<evidence type="ECO:0000256" key="4">
    <source>
        <dbReference type="ARBA" id="ARBA00022679"/>
    </source>
</evidence>
<sequence>MRRWCGAGGRCGSPYELGLIWSCGGRRASAVPDDTADVKRYVNLAVAVAAVAATVLPALADGPRAWWVLPLAVLSSVPVLWRDRALLRVAFVVGVATTVSASLGAPPLLPVGPLVCLYTFAARASLPIRLLGIVLTAAGVSLSLLYPHPDVEVLRYLSVAYVFAYALGTSARARRTQALALAERDRRVVGEREAAVLRERTRIARDLHDILTHAVGVMIVQAEAGPLLVRPHPDRADATFATIAATGRDAVVQLRRAVGSLHEPADQPLDQPGLAHLAVLVERVRATGLDAVLTVSSPPSDVVPGPFGGAARPPCEPPADVGVAAYRIVQESLTNVVRHAEAGSVRVLLDYTAESLTVSIIDDGRGDRAAAVLPGYGIVGMRERAQACGGTLHTGPASDGCGFTVTATLPLPTPAML</sequence>
<dbReference type="Gene3D" id="3.30.565.10">
    <property type="entry name" value="Histidine kinase-like ATPase, C-terminal domain"/>
    <property type="match status" value="1"/>
</dbReference>
<keyword evidence="6 11" id="KW-0418">Kinase</keyword>
<dbReference type="Proteomes" id="UP000248333">
    <property type="component" value="Unassembled WGS sequence"/>
</dbReference>
<feature type="transmembrane region" description="Helical" evidence="9">
    <location>
        <begin position="41"/>
        <end position="59"/>
    </location>
</feature>
<dbReference type="EMBL" id="PYBV01000026">
    <property type="protein sequence ID" value="PYC67721.1"/>
    <property type="molecule type" value="Genomic_DNA"/>
</dbReference>
<proteinExistence type="predicted"/>
<dbReference type="OrthoDB" id="227596at2"/>
<dbReference type="Pfam" id="PF07730">
    <property type="entry name" value="HisKA_3"/>
    <property type="match status" value="1"/>
</dbReference>
<dbReference type="Pfam" id="PF02518">
    <property type="entry name" value="HATPase_c"/>
    <property type="match status" value="1"/>
</dbReference>
<dbReference type="GO" id="GO:0046983">
    <property type="term" value="F:protein dimerization activity"/>
    <property type="evidence" value="ECO:0007669"/>
    <property type="project" value="InterPro"/>
</dbReference>
<keyword evidence="12" id="KW-1185">Reference proteome</keyword>
<evidence type="ECO:0000256" key="6">
    <source>
        <dbReference type="ARBA" id="ARBA00022777"/>
    </source>
</evidence>
<evidence type="ECO:0000256" key="3">
    <source>
        <dbReference type="ARBA" id="ARBA00022553"/>
    </source>
</evidence>
<dbReference type="PANTHER" id="PTHR24421:SF10">
    <property type="entry name" value="NITRATE_NITRITE SENSOR PROTEIN NARQ"/>
    <property type="match status" value="1"/>
</dbReference>
<evidence type="ECO:0000256" key="5">
    <source>
        <dbReference type="ARBA" id="ARBA00022741"/>
    </source>
</evidence>
<dbReference type="InterPro" id="IPR036890">
    <property type="entry name" value="HATPase_C_sf"/>
</dbReference>
<keyword evidence="9" id="KW-0472">Membrane</keyword>
<dbReference type="SUPFAM" id="SSF55874">
    <property type="entry name" value="ATPase domain of HSP90 chaperone/DNA topoisomerase II/histidine kinase"/>
    <property type="match status" value="1"/>
</dbReference>
<dbReference type="GO" id="GO:0005524">
    <property type="term" value="F:ATP binding"/>
    <property type="evidence" value="ECO:0007669"/>
    <property type="project" value="UniProtKB-KW"/>
</dbReference>
<feature type="transmembrane region" description="Helical" evidence="9">
    <location>
        <begin position="153"/>
        <end position="171"/>
    </location>
</feature>
<keyword evidence="4" id="KW-0808">Transferase</keyword>
<evidence type="ECO:0000313" key="12">
    <source>
        <dbReference type="Proteomes" id="UP000248333"/>
    </source>
</evidence>
<keyword evidence="3" id="KW-0597">Phosphoprotein</keyword>
<evidence type="ECO:0000256" key="8">
    <source>
        <dbReference type="ARBA" id="ARBA00023012"/>
    </source>
</evidence>
<comment type="caution">
    <text evidence="11">The sequence shown here is derived from an EMBL/GenBank/DDBJ whole genome shotgun (WGS) entry which is preliminary data.</text>
</comment>
<keyword evidence="8" id="KW-0902">Two-component regulatory system</keyword>
<gene>
    <name evidence="11" type="ORF">C7C45_20485</name>
</gene>
<evidence type="ECO:0000256" key="2">
    <source>
        <dbReference type="ARBA" id="ARBA00012438"/>
    </source>
</evidence>
<keyword evidence="9" id="KW-1133">Transmembrane helix</keyword>
<feature type="transmembrane region" description="Helical" evidence="9">
    <location>
        <begin position="65"/>
        <end position="81"/>
    </location>
</feature>
<dbReference type="Gene3D" id="1.20.5.1930">
    <property type="match status" value="1"/>
</dbReference>
<dbReference type="InterPro" id="IPR050482">
    <property type="entry name" value="Sensor_HK_TwoCompSys"/>
</dbReference>
<feature type="transmembrane region" description="Helical" evidence="9">
    <location>
        <begin position="126"/>
        <end position="146"/>
    </location>
</feature>
<evidence type="ECO:0000313" key="11">
    <source>
        <dbReference type="EMBL" id="PYC67721.1"/>
    </source>
</evidence>
<evidence type="ECO:0000259" key="10">
    <source>
        <dbReference type="SMART" id="SM00387"/>
    </source>
</evidence>
<feature type="domain" description="Histidine kinase/HSP90-like ATPase" evidence="10">
    <location>
        <begin position="320"/>
        <end position="413"/>
    </location>
</feature>
<dbReference type="SMART" id="SM00387">
    <property type="entry name" value="HATPase_c"/>
    <property type="match status" value="1"/>
</dbReference>
<dbReference type="GO" id="GO:0000155">
    <property type="term" value="F:phosphorelay sensor kinase activity"/>
    <property type="evidence" value="ECO:0007669"/>
    <property type="project" value="InterPro"/>
</dbReference>
<dbReference type="AlphaFoldDB" id="A0A318NZA3"/>
<evidence type="ECO:0000256" key="7">
    <source>
        <dbReference type="ARBA" id="ARBA00022840"/>
    </source>
</evidence>
<dbReference type="InterPro" id="IPR011712">
    <property type="entry name" value="Sig_transdc_His_kin_sub3_dim/P"/>
</dbReference>
<dbReference type="EC" id="2.7.13.3" evidence="2"/>
<feature type="transmembrane region" description="Helical" evidence="9">
    <location>
        <begin position="86"/>
        <end position="106"/>
    </location>
</feature>
<keyword evidence="9" id="KW-0812">Transmembrane</keyword>
<organism evidence="11 12">
    <name type="scientific">Micromonospora arborensis</name>
    <dbReference type="NCBI Taxonomy" id="2116518"/>
    <lineage>
        <taxon>Bacteria</taxon>
        <taxon>Bacillati</taxon>
        <taxon>Actinomycetota</taxon>
        <taxon>Actinomycetes</taxon>
        <taxon>Micromonosporales</taxon>
        <taxon>Micromonosporaceae</taxon>
        <taxon>Micromonospora</taxon>
    </lineage>
</organism>
<reference evidence="11 12" key="1">
    <citation type="submission" date="2018-03" db="EMBL/GenBank/DDBJ databases">
        <title>Bioinformatic expansion and discovery of thiopeptide antibiotics.</title>
        <authorList>
            <person name="Schwalen C.J."/>
            <person name="Hudson G.A."/>
            <person name="Mitchell D.A."/>
        </authorList>
    </citation>
    <scope>NUCLEOTIDE SEQUENCE [LARGE SCALE GENOMIC DNA]</scope>
    <source>
        <strain evidence="11 12">NRRL 8041</strain>
    </source>
</reference>
<keyword evidence="7" id="KW-0067">ATP-binding</keyword>
<dbReference type="PANTHER" id="PTHR24421">
    <property type="entry name" value="NITRATE/NITRITE SENSOR PROTEIN NARX-RELATED"/>
    <property type="match status" value="1"/>
</dbReference>